<evidence type="ECO:0000313" key="4">
    <source>
        <dbReference type="EMBL" id="MEE1946256.1"/>
    </source>
</evidence>
<dbReference type="Pfam" id="PF00534">
    <property type="entry name" value="Glycos_transf_1"/>
    <property type="match status" value="1"/>
</dbReference>
<comment type="caution">
    <text evidence="4">The sequence shown here is derived from an EMBL/GenBank/DDBJ whole genome shotgun (WGS) entry which is preliminary data.</text>
</comment>
<evidence type="ECO:0000259" key="3">
    <source>
        <dbReference type="Pfam" id="PF13439"/>
    </source>
</evidence>
<dbReference type="Pfam" id="PF13439">
    <property type="entry name" value="Glyco_transf_4"/>
    <property type="match status" value="1"/>
</dbReference>
<evidence type="ECO:0000259" key="2">
    <source>
        <dbReference type="Pfam" id="PF00534"/>
    </source>
</evidence>
<dbReference type="CDD" id="cd03809">
    <property type="entry name" value="GT4_MtfB-like"/>
    <property type="match status" value="1"/>
</dbReference>
<keyword evidence="1" id="KW-0808">Transferase</keyword>
<dbReference type="InterPro" id="IPR001296">
    <property type="entry name" value="Glyco_trans_1"/>
</dbReference>
<reference evidence="4 5" key="1">
    <citation type="submission" date="2024-01" db="EMBL/GenBank/DDBJ databases">
        <title>Pedobacter sp. nov., isolated from fresh soil.</title>
        <authorList>
            <person name="Le N.T.T."/>
        </authorList>
    </citation>
    <scope>NUCLEOTIDE SEQUENCE [LARGE SCALE GENOMIC DNA]</scope>
    <source>
        <strain evidence="4 5">KR3-3</strain>
    </source>
</reference>
<dbReference type="Gene3D" id="3.40.50.2000">
    <property type="entry name" value="Glycogen Phosphorylase B"/>
    <property type="match status" value="2"/>
</dbReference>
<organism evidence="4 5">
    <name type="scientific">Pedobacter albus</name>
    <dbReference type="NCBI Taxonomy" id="3113905"/>
    <lineage>
        <taxon>Bacteria</taxon>
        <taxon>Pseudomonadati</taxon>
        <taxon>Bacteroidota</taxon>
        <taxon>Sphingobacteriia</taxon>
        <taxon>Sphingobacteriales</taxon>
        <taxon>Sphingobacteriaceae</taxon>
        <taxon>Pedobacter</taxon>
    </lineage>
</organism>
<sequence>MIKILFDHEIFSEQRYGGISRYFANLASEMNKDQSLRVKIAVLYVKNYYIRNVRQPFNTILGKWFLRKTHKRYHWNRKYSKSLLKKGDYDIFHATYYDTYSLAYNRKPMVVTVHDMIYENSPEMFADAAEVISKKKQMMDAAGAIIAISNYTLNEILRIYPQYASKTSVVYHGLPNEEQTEKADISTPERFILFVGGRSHYKNFAPMAEALAPLLHQNKSLMLLCTGGGAFTAEEKELLENLQLSQQCQQLDATDEELKLLYQRALVFVYPSSQEGFGLPMLEAFRNNCPIACSHASCLPEIGGDAVGYFDPTQGDTLLNTVEKIISEPDYAKELRAKGQERLTHFTMQSCIANTVKVYQTLLKRS</sequence>
<dbReference type="PANTHER" id="PTHR46401:SF2">
    <property type="entry name" value="GLYCOSYLTRANSFERASE WBBK-RELATED"/>
    <property type="match status" value="1"/>
</dbReference>
<dbReference type="RefSeq" id="WP_330108564.1">
    <property type="nucleotide sequence ID" value="NZ_JAZDQT010000002.1"/>
</dbReference>
<name>A0ABU7IAE9_9SPHI</name>
<dbReference type="InterPro" id="IPR028098">
    <property type="entry name" value="Glyco_trans_4-like_N"/>
</dbReference>
<accession>A0ABU7IAE9</accession>
<keyword evidence="5" id="KW-1185">Reference proteome</keyword>
<protein>
    <submittedName>
        <fullName evidence="4">Glycosyltransferase family 1 protein</fullName>
    </submittedName>
</protein>
<proteinExistence type="predicted"/>
<evidence type="ECO:0000256" key="1">
    <source>
        <dbReference type="ARBA" id="ARBA00022679"/>
    </source>
</evidence>
<dbReference type="EMBL" id="JAZDQT010000002">
    <property type="protein sequence ID" value="MEE1946256.1"/>
    <property type="molecule type" value="Genomic_DNA"/>
</dbReference>
<dbReference type="SUPFAM" id="SSF53756">
    <property type="entry name" value="UDP-Glycosyltransferase/glycogen phosphorylase"/>
    <property type="match status" value="1"/>
</dbReference>
<dbReference type="PANTHER" id="PTHR46401">
    <property type="entry name" value="GLYCOSYLTRANSFERASE WBBK-RELATED"/>
    <property type="match status" value="1"/>
</dbReference>
<dbReference type="Proteomes" id="UP001336835">
    <property type="component" value="Unassembled WGS sequence"/>
</dbReference>
<gene>
    <name evidence="4" type="ORF">VRU48_14120</name>
</gene>
<feature type="domain" description="Glycosyltransferase subfamily 4-like N-terminal" evidence="3">
    <location>
        <begin position="16"/>
        <end position="174"/>
    </location>
</feature>
<feature type="domain" description="Glycosyl transferase family 1" evidence="2">
    <location>
        <begin position="177"/>
        <end position="341"/>
    </location>
</feature>
<evidence type="ECO:0000313" key="5">
    <source>
        <dbReference type="Proteomes" id="UP001336835"/>
    </source>
</evidence>